<dbReference type="GeneID" id="99732338"/>
<keyword evidence="2" id="KW-1185">Reference proteome</keyword>
<dbReference type="RefSeq" id="WP_158218661.1">
    <property type="nucleotide sequence ID" value="NZ_CADIJU010000010.1"/>
</dbReference>
<evidence type="ECO:0000313" key="2">
    <source>
        <dbReference type="Proteomes" id="UP000252124"/>
    </source>
</evidence>
<dbReference type="EMBL" id="QNRM01000003">
    <property type="protein sequence ID" value="RBP20913.1"/>
    <property type="molecule type" value="Genomic_DNA"/>
</dbReference>
<accession>A0ABX9GE14</accession>
<evidence type="ECO:0000313" key="1">
    <source>
        <dbReference type="EMBL" id="RBP20913.1"/>
    </source>
</evidence>
<organism evidence="1 2">
    <name type="scientific">Achromobacter marplatensis</name>
    <dbReference type="NCBI Taxonomy" id="470868"/>
    <lineage>
        <taxon>Bacteria</taxon>
        <taxon>Pseudomonadati</taxon>
        <taxon>Pseudomonadota</taxon>
        <taxon>Betaproteobacteria</taxon>
        <taxon>Burkholderiales</taxon>
        <taxon>Alcaligenaceae</taxon>
        <taxon>Achromobacter</taxon>
    </lineage>
</organism>
<comment type="caution">
    <text evidence="1">The sequence shown here is derived from an EMBL/GenBank/DDBJ whole genome shotgun (WGS) entry which is preliminary data.</text>
</comment>
<gene>
    <name evidence="1" type="ORF">DFP87_103157</name>
</gene>
<name>A0ABX9GE14_9BURK</name>
<reference evidence="1 2" key="1">
    <citation type="submission" date="2018-06" db="EMBL/GenBank/DDBJ databases">
        <title>Genomic Encyclopedia of Type Strains, Phase III (KMG-III): the genomes of soil and plant-associated and newly described type strains.</title>
        <authorList>
            <person name="Whitman W."/>
        </authorList>
    </citation>
    <scope>NUCLEOTIDE SEQUENCE [LARGE SCALE GENOMIC DNA]</scope>
    <source>
        <strain evidence="1 2">CECT 7342</strain>
    </source>
</reference>
<dbReference type="Proteomes" id="UP000252124">
    <property type="component" value="Unassembled WGS sequence"/>
</dbReference>
<sequence>MTKGQYTLKTKEEAHELNELFKRYGAGLTDEELQRIEKSKYAKVRVPLNAPKD</sequence>
<protein>
    <submittedName>
        <fullName evidence="1">Uncharacterized protein</fullName>
    </submittedName>
</protein>
<proteinExistence type="predicted"/>